<name>A0AAE0FFD0_9CHLO</name>
<protein>
    <submittedName>
        <fullName evidence="2">Uncharacterized protein</fullName>
    </submittedName>
</protein>
<sequence>MFPQHFYKGNELVNKFPKERQARKIPVSITTATSTGGGSTQSSQLEKLRYVETESTEERRAKYDKHLAARFPDRKDPSEYRGIPYTGEPRYGKTSSDRKHGLGVRKPVIAKLRKADPTVVRPAGKRADGQESQRADRAVRRSTHRGAGCWGSPTPDRQEDNQAIHQEEHDQRRRQPIRPKTASNLQRQGTEEAARPQ</sequence>
<feature type="compositionally biased region" description="Basic and acidic residues" evidence="1">
    <location>
        <begin position="156"/>
        <end position="173"/>
    </location>
</feature>
<reference evidence="2 3" key="1">
    <citation type="journal article" date="2015" name="Genome Biol. Evol.">
        <title>Comparative Genomics of a Bacterivorous Green Alga Reveals Evolutionary Causalities and Consequences of Phago-Mixotrophic Mode of Nutrition.</title>
        <authorList>
            <person name="Burns J.A."/>
            <person name="Paasch A."/>
            <person name="Narechania A."/>
            <person name="Kim E."/>
        </authorList>
    </citation>
    <scope>NUCLEOTIDE SEQUENCE [LARGE SCALE GENOMIC DNA]</scope>
    <source>
        <strain evidence="2 3">PLY_AMNH</strain>
    </source>
</reference>
<feature type="region of interest" description="Disordered" evidence="1">
    <location>
        <begin position="18"/>
        <end position="197"/>
    </location>
</feature>
<accession>A0AAE0FFD0</accession>
<dbReference type="Proteomes" id="UP001190700">
    <property type="component" value="Unassembled WGS sequence"/>
</dbReference>
<evidence type="ECO:0000313" key="2">
    <source>
        <dbReference type="EMBL" id="KAK3258480.1"/>
    </source>
</evidence>
<gene>
    <name evidence="2" type="ORF">CYMTET_32477</name>
</gene>
<dbReference type="EMBL" id="LGRX02019498">
    <property type="protein sequence ID" value="KAK3258480.1"/>
    <property type="molecule type" value="Genomic_DNA"/>
</dbReference>
<proteinExistence type="predicted"/>
<comment type="caution">
    <text evidence="2">The sequence shown here is derived from an EMBL/GenBank/DDBJ whole genome shotgun (WGS) entry which is preliminary data.</text>
</comment>
<feature type="compositionally biased region" description="Basic and acidic residues" evidence="1">
    <location>
        <begin position="125"/>
        <end position="139"/>
    </location>
</feature>
<keyword evidence="3" id="KW-1185">Reference proteome</keyword>
<evidence type="ECO:0000313" key="3">
    <source>
        <dbReference type="Proteomes" id="UP001190700"/>
    </source>
</evidence>
<feature type="compositionally biased region" description="Basic and acidic residues" evidence="1">
    <location>
        <begin position="46"/>
        <end position="79"/>
    </location>
</feature>
<dbReference type="AlphaFoldDB" id="A0AAE0FFD0"/>
<organism evidence="2 3">
    <name type="scientific">Cymbomonas tetramitiformis</name>
    <dbReference type="NCBI Taxonomy" id="36881"/>
    <lineage>
        <taxon>Eukaryota</taxon>
        <taxon>Viridiplantae</taxon>
        <taxon>Chlorophyta</taxon>
        <taxon>Pyramimonadophyceae</taxon>
        <taxon>Pyramimonadales</taxon>
        <taxon>Pyramimonadaceae</taxon>
        <taxon>Cymbomonas</taxon>
    </lineage>
</organism>
<evidence type="ECO:0000256" key="1">
    <source>
        <dbReference type="SAM" id="MobiDB-lite"/>
    </source>
</evidence>